<comment type="caution">
    <text evidence="11">The sequence shown here is derived from an EMBL/GenBank/DDBJ whole genome shotgun (WGS) entry which is preliminary data.</text>
</comment>
<sequence>MKGQGIGKCALLGVGLLWLLAAATEARAAETEQEVQQIEDMTVTEKVGAPGLQLAPGQTVIEVEKFDAITESGSVVDLLQTQSIIDFRGDTGLDPGVDTVYMRGFDSGRFVTAIDGMTVQKTGGRKSSNVVDWATLPSHTVESIELLPGPHSALYDSKSIGGVVNIKSAPPRLRDTLKPSARLNTSYGSYNTQNHSLAVNGAVQALSYDFGYRHYRTDGYLRNTETKIDNYSGGLGLVLPLNGYLKLSAAYSDVKRQAAIKNIPGADDYDPDYPTTESGAFSDWQKPTWDGESHEYRLGYAQNLPIGRLQLGAYHSKSTRGRHYYNDEAQTSRNTGVTSWWSQGVKIMDAIRWTDRHETTIGMDLTQMFDGSDKDERIRKTGGFVQHQWRLLPMVDVKLGLRHETLRIWVTGSGAITGREATTMRRWDELIPKSFITWRMGHLAPWLRDTSLSAGVSKIWRAPDAHGDYNPQGRPAGVWLEPEHGMGYDLMLNRRLWRDIGLRLNYGFYEIKDYIASNSSYAKYSGADAGALRYSDYKINVEKMQRHGVDVDLGGHLTDTFSFYLGYAWQKLYNKGEEPAGYDATDRRAEHILKAGLRYDLFARTTLKLDYNYRSAEVRTRSDLIAEAGEIWNGEVLDEDLYDFYEQKNPGYNVFDFAIEQVLFKQAGPLRNARLKFYIQNLLDEKYFTSSLHPATDRTFGVSLNLQM</sequence>
<dbReference type="Proteomes" id="UP001165427">
    <property type="component" value="Unassembled WGS sequence"/>
</dbReference>
<evidence type="ECO:0000259" key="10">
    <source>
        <dbReference type="Pfam" id="PF07715"/>
    </source>
</evidence>
<dbReference type="Gene3D" id="2.170.130.10">
    <property type="entry name" value="TonB-dependent receptor, plug domain"/>
    <property type="match status" value="1"/>
</dbReference>
<evidence type="ECO:0000313" key="12">
    <source>
        <dbReference type="Proteomes" id="UP001165427"/>
    </source>
</evidence>
<keyword evidence="11" id="KW-0675">Receptor</keyword>
<keyword evidence="7 8" id="KW-0998">Cell outer membrane</keyword>
<keyword evidence="12" id="KW-1185">Reference proteome</keyword>
<dbReference type="GO" id="GO:0015344">
    <property type="term" value="F:siderophore uptake transmembrane transporter activity"/>
    <property type="evidence" value="ECO:0007669"/>
    <property type="project" value="TreeGrafter"/>
</dbReference>
<dbReference type="GO" id="GO:0044718">
    <property type="term" value="P:siderophore transmembrane transport"/>
    <property type="evidence" value="ECO:0007669"/>
    <property type="project" value="TreeGrafter"/>
</dbReference>
<evidence type="ECO:0000256" key="5">
    <source>
        <dbReference type="ARBA" id="ARBA00022729"/>
    </source>
</evidence>
<feature type="domain" description="TonB-dependent receptor plug" evidence="10">
    <location>
        <begin position="59"/>
        <end position="163"/>
    </location>
</feature>
<feature type="chain" id="PRO_5041328025" evidence="9">
    <location>
        <begin position="29"/>
        <end position="708"/>
    </location>
</feature>
<evidence type="ECO:0000256" key="8">
    <source>
        <dbReference type="PROSITE-ProRule" id="PRU01360"/>
    </source>
</evidence>
<evidence type="ECO:0000256" key="1">
    <source>
        <dbReference type="ARBA" id="ARBA00004571"/>
    </source>
</evidence>
<dbReference type="InterPro" id="IPR036942">
    <property type="entry name" value="Beta-barrel_TonB_sf"/>
</dbReference>
<keyword evidence="4 8" id="KW-0812">Transmembrane</keyword>
<evidence type="ECO:0000256" key="3">
    <source>
        <dbReference type="ARBA" id="ARBA00022452"/>
    </source>
</evidence>
<dbReference type="PANTHER" id="PTHR30069:SF29">
    <property type="entry name" value="HEMOGLOBIN AND HEMOGLOBIN-HAPTOGLOBIN-BINDING PROTEIN 1-RELATED"/>
    <property type="match status" value="1"/>
</dbReference>
<keyword evidence="3 8" id="KW-1134">Transmembrane beta strand</keyword>
<evidence type="ECO:0000313" key="11">
    <source>
        <dbReference type="EMBL" id="MCJ8499325.1"/>
    </source>
</evidence>
<keyword evidence="2 8" id="KW-0813">Transport</keyword>
<dbReference type="AlphaFoldDB" id="A0AA41R1X8"/>
<dbReference type="PROSITE" id="PS52016">
    <property type="entry name" value="TONB_DEPENDENT_REC_3"/>
    <property type="match status" value="1"/>
</dbReference>
<evidence type="ECO:0000256" key="9">
    <source>
        <dbReference type="SAM" id="SignalP"/>
    </source>
</evidence>
<dbReference type="RefSeq" id="WP_246902555.1">
    <property type="nucleotide sequence ID" value="NZ_JALJRB010000002.1"/>
</dbReference>
<evidence type="ECO:0000256" key="7">
    <source>
        <dbReference type="ARBA" id="ARBA00023237"/>
    </source>
</evidence>
<name>A0AA41R1X8_9BACT</name>
<dbReference type="GO" id="GO:0009279">
    <property type="term" value="C:cell outer membrane"/>
    <property type="evidence" value="ECO:0007669"/>
    <property type="project" value="UniProtKB-SubCell"/>
</dbReference>
<feature type="signal peptide" evidence="9">
    <location>
        <begin position="1"/>
        <end position="28"/>
    </location>
</feature>
<evidence type="ECO:0000256" key="2">
    <source>
        <dbReference type="ARBA" id="ARBA00022448"/>
    </source>
</evidence>
<organism evidence="11 12">
    <name type="scientific">Desulfatitalea alkaliphila</name>
    <dbReference type="NCBI Taxonomy" id="2929485"/>
    <lineage>
        <taxon>Bacteria</taxon>
        <taxon>Pseudomonadati</taxon>
        <taxon>Thermodesulfobacteriota</taxon>
        <taxon>Desulfobacteria</taxon>
        <taxon>Desulfobacterales</taxon>
        <taxon>Desulfosarcinaceae</taxon>
        <taxon>Desulfatitalea</taxon>
    </lineage>
</organism>
<dbReference type="InterPro" id="IPR012910">
    <property type="entry name" value="Plug_dom"/>
</dbReference>
<keyword evidence="6 8" id="KW-0472">Membrane</keyword>
<dbReference type="SUPFAM" id="SSF56935">
    <property type="entry name" value="Porins"/>
    <property type="match status" value="1"/>
</dbReference>
<protein>
    <submittedName>
        <fullName evidence="11">TonB-dependent receptor plug domain-containing protein</fullName>
    </submittedName>
</protein>
<evidence type="ECO:0000256" key="6">
    <source>
        <dbReference type="ARBA" id="ARBA00023136"/>
    </source>
</evidence>
<dbReference type="EMBL" id="JALJRB010000002">
    <property type="protein sequence ID" value="MCJ8499325.1"/>
    <property type="molecule type" value="Genomic_DNA"/>
</dbReference>
<dbReference type="InterPro" id="IPR037066">
    <property type="entry name" value="Plug_dom_sf"/>
</dbReference>
<dbReference type="PANTHER" id="PTHR30069">
    <property type="entry name" value="TONB-DEPENDENT OUTER MEMBRANE RECEPTOR"/>
    <property type="match status" value="1"/>
</dbReference>
<dbReference type="Gene3D" id="2.40.170.20">
    <property type="entry name" value="TonB-dependent receptor, beta-barrel domain"/>
    <property type="match status" value="1"/>
</dbReference>
<dbReference type="InterPro" id="IPR039426">
    <property type="entry name" value="TonB-dep_rcpt-like"/>
</dbReference>
<keyword evidence="5 9" id="KW-0732">Signal</keyword>
<proteinExistence type="inferred from homology"/>
<gene>
    <name evidence="11" type="ORF">MRX98_01955</name>
</gene>
<comment type="similarity">
    <text evidence="8">Belongs to the TonB-dependent receptor family.</text>
</comment>
<reference evidence="11" key="1">
    <citation type="submission" date="2022-04" db="EMBL/GenBank/DDBJ databases">
        <title>Desulfatitalea alkaliphila sp. nov., a novel anaerobic sulfate-reducing bacterium isolated from terrestrial mud volcano, Taman Peninsula, Russia.</title>
        <authorList>
            <person name="Khomyakova M.A."/>
            <person name="Merkel A.Y."/>
            <person name="Slobodkin A.I."/>
        </authorList>
    </citation>
    <scope>NUCLEOTIDE SEQUENCE</scope>
    <source>
        <strain evidence="11">M08but</strain>
    </source>
</reference>
<accession>A0AA41R1X8</accession>
<dbReference type="Pfam" id="PF07715">
    <property type="entry name" value="Plug"/>
    <property type="match status" value="1"/>
</dbReference>
<comment type="subcellular location">
    <subcellularLocation>
        <location evidence="1 8">Cell outer membrane</location>
        <topology evidence="1 8">Multi-pass membrane protein</topology>
    </subcellularLocation>
</comment>
<evidence type="ECO:0000256" key="4">
    <source>
        <dbReference type="ARBA" id="ARBA00022692"/>
    </source>
</evidence>